<keyword evidence="1" id="KW-0175">Coiled coil</keyword>
<dbReference type="EMBL" id="JABEBT010000086">
    <property type="protein sequence ID" value="KAF7633054.1"/>
    <property type="molecule type" value="Genomic_DNA"/>
</dbReference>
<accession>A0A8S9ZI97</accession>
<name>A0A8S9ZI97_9BILA</name>
<feature type="coiled-coil region" evidence="1">
    <location>
        <begin position="176"/>
        <end position="210"/>
    </location>
</feature>
<dbReference type="Proteomes" id="UP000605970">
    <property type="component" value="Unassembled WGS sequence"/>
</dbReference>
<evidence type="ECO:0000313" key="4">
    <source>
        <dbReference type="Proteomes" id="UP000605970"/>
    </source>
</evidence>
<proteinExistence type="predicted"/>
<protein>
    <submittedName>
        <fullName evidence="3">Uncharacterized protein</fullName>
    </submittedName>
</protein>
<keyword evidence="4" id="KW-1185">Reference proteome</keyword>
<organism evidence="3 4">
    <name type="scientific">Meloidogyne graminicola</name>
    <dbReference type="NCBI Taxonomy" id="189291"/>
    <lineage>
        <taxon>Eukaryota</taxon>
        <taxon>Metazoa</taxon>
        <taxon>Ecdysozoa</taxon>
        <taxon>Nematoda</taxon>
        <taxon>Chromadorea</taxon>
        <taxon>Rhabditida</taxon>
        <taxon>Tylenchina</taxon>
        <taxon>Tylenchomorpha</taxon>
        <taxon>Tylenchoidea</taxon>
        <taxon>Meloidogynidae</taxon>
        <taxon>Meloidogyninae</taxon>
        <taxon>Meloidogyne</taxon>
    </lineage>
</organism>
<dbReference type="AlphaFoldDB" id="A0A8S9ZI97"/>
<sequence>MDFVHPLFFLIRNVFTTNCNHSKMRTKNKFKILLLFVFYCIGSSTIEENEKEEEINTPKINDSNVEENRLKNKFNVPKQQPNMFMRTLSIFDDENLDNKATIKIEEKQVEKQNIKPSHSNSQKKKDRKQIKIINIPTAIKAFETFLENNMEIYYEINDKKDILFKEAIEILPNWDMNNIIKEIKNLYNKIENEKNNNENLKEKLIEKLNLFILSPQTLENVNKITLKLVQNYISKNDRKTVQNPNFNENEIEIQLLSGELQQYRKNTNVILSKIVEYLKNYPTDYFNLYSSFLTVSNDYSEIITNYKNKYNKLKEQFNNILKGIDVTGMETFPKLRTELLKKLNKLKDIKFVESIKKTKEEFISDLILKEIKIEETLKGKYKLF</sequence>
<dbReference type="OrthoDB" id="5910044at2759"/>
<comment type="caution">
    <text evidence="3">The sequence shown here is derived from an EMBL/GenBank/DDBJ whole genome shotgun (WGS) entry which is preliminary data.</text>
</comment>
<gene>
    <name evidence="3" type="ORF">Mgra_00007549</name>
</gene>
<reference evidence="3" key="1">
    <citation type="journal article" date="2020" name="Ecol. Evol.">
        <title>Genome structure and content of the rice root-knot nematode (Meloidogyne graminicola).</title>
        <authorList>
            <person name="Phan N.T."/>
            <person name="Danchin E.G.J."/>
            <person name="Klopp C."/>
            <person name="Perfus-Barbeoch L."/>
            <person name="Kozlowski D.K."/>
            <person name="Koutsovoulos G.D."/>
            <person name="Lopez-Roques C."/>
            <person name="Bouchez O."/>
            <person name="Zahm M."/>
            <person name="Besnard G."/>
            <person name="Bellafiore S."/>
        </authorList>
    </citation>
    <scope>NUCLEOTIDE SEQUENCE</scope>
    <source>
        <strain evidence="3">VN-18</strain>
    </source>
</reference>
<evidence type="ECO:0000256" key="1">
    <source>
        <dbReference type="SAM" id="Coils"/>
    </source>
</evidence>
<evidence type="ECO:0000256" key="2">
    <source>
        <dbReference type="SAM" id="MobiDB-lite"/>
    </source>
</evidence>
<evidence type="ECO:0000313" key="3">
    <source>
        <dbReference type="EMBL" id="KAF7633054.1"/>
    </source>
</evidence>
<feature type="region of interest" description="Disordered" evidence="2">
    <location>
        <begin position="108"/>
        <end position="127"/>
    </location>
</feature>